<keyword evidence="2" id="KW-1185">Reference proteome</keyword>
<gene>
    <name evidence="1" type="ORF">H0185_19940</name>
</gene>
<dbReference type="Pfam" id="PF08812">
    <property type="entry name" value="YtxC"/>
    <property type="match status" value="1"/>
</dbReference>
<evidence type="ECO:0000313" key="2">
    <source>
        <dbReference type="Proteomes" id="UP000769780"/>
    </source>
</evidence>
<protein>
    <submittedName>
        <fullName evidence="1">Sporulation protein YtxC</fullName>
    </submittedName>
</protein>
<evidence type="ECO:0000313" key="1">
    <source>
        <dbReference type="EMBL" id="MBY0099043.1"/>
    </source>
</evidence>
<sequence>MIEIIFQKDQDAQRMYGHITGQLPEVQHENGIIQIDKDRKIIKILTKNMPKTAFHSIKESVYEFIALKKRDDWFREILSQRFFYTDPNEQEQILEIIYSVIEGSREDLAHFLQDTDEKQYVFQAIDDFFKGSVSFSFDSFVVFRLKPFLDKLQNYVEVAIDEYKLEQDYQMFVQTLRDFLLGRPAQQETIHLILDEETAFYNHEFIEMKRNELIKGIDRKLLGNHPIYVDSVTIAPLLSMAPTRIYLYTNQPEQPLVRTIRNIFEERVIISPVNSFLKNKQVENEKVQ</sequence>
<name>A0ABS7K9V3_9BACI</name>
<reference evidence="1 2" key="1">
    <citation type="submission" date="2020-07" db="EMBL/GenBank/DDBJ databases">
        <title>Fungal Genomes of the International Space Station.</title>
        <authorList>
            <person name="Seuylemezian A."/>
            <person name="Singh N.K."/>
            <person name="Wood J."/>
            <person name="Venkateswaran K."/>
        </authorList>
    </citation>
    <scope>NUCLEOTIDE SEQUENCE [LARGE SCALE GENOMIC DNA]</scope>
    <source>
        <strain evidence="1 2">PL-B2</strain>
    </source>
</reference>
<dbReference type="PIRSF" id="PIRSF012563">
    <property type="entry name" value="YtxC"/>
    <property type="match status" value="1"/>
</dbReference>
<dbReference type="EMBL" id="JACWFH010000031">
    <property type="protein sequence ID" value="MBY0099043.1"/>
    <property type="molecule type" value="Genomic_DNA"/>
</dbReference>
<dbReference type="RefSeq" id="WP_221875259.1">
    <property type="nucleotide sequence ID" value="NZ_JACWFH010000031.1"/>
</dbReference>
<accession>A0ABS7K9V3</accession>
<organism evidence="1 2">
    <name type="scientific">Mesobacillus maritimus</name>
    <dbReference type="NCBI Taxonomy" id="1643336"/>
    <lineage>
        <taxon>Bacteria</taxon>
        <taxon>Bacillati</taxon>
        <taxon>Bacillota</taxon>
        <taxon>Bacilli</taxon>
        <taxon>Bacillales</taxon>
        <taxon>Bacillaceae</taxon>
        <taxon>Mesobacillus</taxon>
    </lineage>
</organism>
<dbReference type="Proteomes" id="UP000769780">
    <property type="component" value="Unassembled WGS sequence"/>
</dbReference>
<dbReference type="InterPro" id="IPR014199">
    <property type="entry name" value="Spore_YtxC"/>
</dbReference>
<proteinExistence type="predicted"/>
<comment type="caution">
    <text evidence="1">The sequence shown here is derived from an EMBL/GenBank/DDBJ whole genome shotgun (WGS) entry which is preliminary data.</text>
</comment>